<name>A0A9P5G6C6_GEOCN</name>
<dbReference type="EMBL" id="QQZK01000043">
    <property type="protein sequence ID" value="KAF5100808.1"/>
    <property type="molecule type" value="Genomic_DNA"/>
</dbReference>
<dbReference type="GO" id="GO:0009986">
    <property type="term" value="C:cell surface"/>
    <property type="evidence" value="ECO:0007669"/>
    <property type="project" value="TreeGrafter"/>
</dbReference>
<keyword evidence="7" id="KW-0325">Glycoprotein</keyword>
<dbReference type="Proteomes" id="UP000750522">
    <property type="component" value="Unassembled WGS sequence"/>
</dbReference>
<reference evidence="9" key="2">
    <citation type="submission" date="2020-01" db="EMBL/GenBank/DDBJ databases">
        <authorList>
            <person name="Perkins V."/>
            <person name="Lessard M.-H."/>
            <person name="Dugat-Bony E."/>
            <person name="Frenette M."/>
            <person name="Labrie S."/>
        </authorList>
    </citation>
    <scope>NUCLEOTIDE SEQUENCE</scope>
    <source>
        <strain evidence="9">LMA-70</strain>
    </source>
</reference>
<keyword evidence="6 8" id="KW-0732">Signal</keyword>
<organism evidence="9 10">
    <name type="scientific">Geotrichum candidum</name>
    <name type="common">Oospora lactis</name>
    <name type="synonym">Dipodascus geotrichum</name>
    <dbReference type="NCBI Taxonomy" id="1173061"/>
    <lineage>
        <taxon>Eukaryota</taxon>
        <taxon>Fungi</taxon>
        <taxon>Dikarya</taxon>
        <taxon>Ascomycota</taxon>
        <taxon>Saccharomycotina</taxon>
        <taxon>Dipodascomycetes</taxon>
        <taxon>Dipodascales</taxon>
        <taxon>Dipodascaceae</taxon>
        <taxon>Geotrichum</taxon>
    </lineage>
</organism>
<evidence type="ECO:0000256" key="4">
    <source>
        <dbReference type="ARBA" id="ARBA00022512"/>
    </source>
</evidence>
<dbReference type="PANTHER" id="PTHR31018">
    <property type="entry name" value="SPORULATION-SPECIFIC PROTEIN-RELATED"/>
    <property type="match status" value="1"/>
</dbReference>
<dbReference type="Gene3D" id="3.80.20.20">
    <property type="entry name" value="Receptor L-domain"/>
    <property type="match status" value="2"/>
</dbReference>
<dbReference type="PANTHER" id="PTHR31018:SF3">
    <property type="entry name" value="RECEPTOR PROTEIN-TYROSINE KINASE"/>
    <property type="match status" value="1"/>
</dbReference>
<evidence type="ECO:0000313" key="10">
    <source>
        <dbReference type="Proteomes" id="UP000750522"/>
    </source>
</evidence>
<evidence type="ECO:0008006" key="11">
    <source>
        <dbReference type="Google" id="ProtNLM"/>
    </source>
</evidence>
<comment type="subcellular location">
    <subcellularLocation>
        <location evidence="2">Cell membrane</location>
        <topology evidence="2">Lipid-anchor</topology>
        <topology evidence="2">GPI-anchor</topology>
    </subcellularLocation>
    <subcellularLocation>
        <location evidence="1">Secreted</location>
        <location evidence="1">Cell wall</location>
    </subcellularLocation>
</comment>
<dbReference type="AlphaFoldDB" id="A0A9P5G6C6"/>
<keyword evidence="5" id="KW-0964">Secreted</keyword>
<dbReference type="GO" id="GO:0009277">
    <property type="term" value="C:fungal-type cell wall"/>
    <property type="evidence" value="ECO:0007669"/>
    <property type="project" value="TreeGrafter"/>
</dbReference>
<evidence type="ECO:0000256" key="7">
    <source>
        <dbReference type="ARBA" id="ARBA00023180"/>
    </source>
</evidence>
<sequence>MHFNPLVLPLALASLTAAQSSSNVCRDTLTASSQADLDTIASCTNFEGDIILASPIESANIRGVTSISGSLVARNVSSLQTLSAPNLRNISESLSLEILRSLNTVTLPRLAEVGDISLVTLNALNGVSLEDGITKAKSLIISDTTIRSLDGLDLRTVDTLNINNNRFLTTLNFNLESVSNILDFSSTGNNVEVNFPFLVWANNITLRDINSVSLPNVTKINSTLSFTNNTIESISLPKLKDVGGSLAIVSNSQLINATFPKLESIGGAFLVVNNTELPSILGFPVLSSIGGAIEFTGSFDNATLPELSVVRGGVSIESDSEEFNCSSWNEAQQDSVIRGDSYQCKGASVSTSVAISETATGTERVASNTAASATTTADSASSSNGAGAMEYSAAGALAALVFQLL</sequence>
<comment type="caution">
    <text evidence="9">The sequence shown here is derived from an EMBL/GenBank/DDBJ whole genome shotgun (WGS) entry which is preliminary data.</text>
</comment>
<accession>A0A9P5G6C6</accession>
<dbReference type="GO" id="GO:0031505">
    <property type="term" value="P:fungal-type cell wall organization"/>
    <property type="evidence" value="ECO:0007669"/>
    <property type="project" value="TreeGrafter"/>
</dbReference>
<keyword evidence="4" id="KW-0134">Cell wall</keyword>
<dbReference type="GO" id="GO:0005886">
    <property type="term" value="C:plasma membrane"/>
    <property type="evidence" value="ECO:0007669"/>
    <property type="project" value="UniProtKB-SubCell"/>
</dbReference>
<evidence type="ECO:0000256" key="1">
    <source>
        <dbReference type="ARBA" id="ARBA00004191"/>
    </source>
</evidence>
<feature type="signal peptide" evidence="8">
    <location>
        <begin position="1"/>
        <end position="18"/>
    </location>
</feature>
<gene>
    <name evidence="9" type="ORF">DV451_002422</name>
</gene>
<evidence type="ECO:0000256" key="3">
    <source>
        <dbReference type="ARBA" id="ARBA00005798"/>
    </source>
</evidence>
<evidence type="ECO:0000256" key="5">
    <source>
        <dbReference type="ARBA" id="ARBA00022525"/>
    </source>
</evidence>
<reference evidence="9" key="1">
    <citation type="journal article" date="2020" name="Front. Microbiol.">
        <title>Phenotypic and Genetic Characterization of the Cheese Ripening Yeast Geotrichum candidum.</title>
        <authorList>
            <person name="Perkins V."/>
            <person name="Vignola S."/>
            <person name="Lessard M.H."/>
            <person name="Plante P.L."/>
            <person name="Corbeil J."/>
            <person name="Dugat-Bony E."/>
            <person name="Frenette M."/>
            <person name="Labrie S."/>
        </authorList>
    </citation>
    <scope>NUCLEOTIDE SEQUENCE</scope>
    <source>
        <strain evidence="9">LMA-70</strain>
    </source>
</reference>
<evidence type="ECO:0000256" key="2">
    <source>
        <dbReference type="ARBA" id="ARBA00004609"/>
    </source>
</evidence>
<proteinExistence type="inferred from homology"/>
<dbReference type="InterPro" id="IPR051648">
    <property type="entry name" value="CWI-Assembly_Regulator"/>
</dbReference>
<protein>
    <recommendedName>
        <fullName evidence="11">Receptor L-domain domain-containing protein</fullName>
    </recommendedName>
</protein>
<dbReference type="InterPro" id="IPR036941">
    <property type="entry name" value="Rcpt_L-dom_sf"/>
</dbReference>
<feature type="chain" id="PRO_5040506106" description="Receptor L-domain domain-containing protein" evidence="8">
    <location>
        <begin position="19"/>
        <end position="405"/>
    </location>
</feature>
<comment type="similarity">
    <text evidence="3">Belongs to the SPS2 family.</text>
</comment>
<dbReference type="SUPFAM" id="SSF52058">
    <property type="entry name" value="L domain-like"/>
    <property type="match status" value="2"/>
</dbReference>
<evidence type="ECO:0000256" key="6">
    <source>
        <dbReference type="ARBA" id="ARBA00022729"/>
    </source>
</evidence>
<evidence type="ECO:0000313" key="9">
    <source>
        <dbReference type="EMBL" id="KAF5100808.1"/>
    </source>
</evidence>
<evidence type="ECO:0000256" key="8">
    <source>
        <dbReference type="SAM" id="SignalP"/>
    </source>
</evidence>